<accession>A0A9P7EE62</accession>
<comment type="caution">
    <text evidence="1">The sequence shown here is derived from an EMBL/GenBank/DDBJ whole genome shotgun (WGS) entry which is preliminary data.</text>
</comment>
<dbReference type="InterPro" id="IPR012337">
    <property type="entry name" value="RNaseH-like_sf"/>
</dbReference>
<dbReference type="RefSeq" id="XP_041194387.1">
    <property type="nucleotide sequence ID" value="XM_041339896.1"/>
</dbReference>
<gene>
    <name evidence="1" type="ORF">BJ212DRAFT_1479523</name>
</gene>
<keyword evidence="2" id="KW-1185">Reference proteome</keyword>
<organism evidence="1 2">
    <name type="scientific">Suillus subaureus</name>
    <dbReference type="NCBI Taxonomy" id="48587"/>
    <lineage>
        <taxon>Eukaryota</taxon>
        <taxon>Fungi</taxon>
        <taxon>Dikarya</taxon>
        <taxon>Basidiomycota</taxon>
        <taxon>Agaricomycotina</taxon>
        <taxon>Agaricomycetes</taxon>
        <taxon>Agaricomycetidae</taxon>
        <taxon>Boletales</taxon>
        <taxon>Suillineae</taxon>
        <taxon>Suillaceae</taxon>
        <taxon>Suillus</taxon>
    </lineage>
</organism>
<proteinExistence type="predicted"/>
<dbReference type="AlphaFoldDB" id="A0A9P7EE62"/>
<reference evidence="1" key="1">
    <citation type="journal article" date="2020" name="New Phytol.">
        <title>Comparative genomics reveals dynamic genome evolution in host specialist ectomycorrhizal fungi.</title>
        <authorList>
            <person name="Lofgren L.A."/>
            <person name="Nguyen N.H."/>
            <person name="Vilgalys R."/>
            <person name="Ruytinx J."/>
            <person name="Liao H.L."/>
            <person name="Branco S."/>
            <person name="Kuo A."/>
            <person name="LaButti K."/>
            <person name="Lipzen A."/>
            <person name="Andreopoulos W."/>
            <person name="Pangilinan J."/>
            <person name="Riley R."/>
            <person name="Hundley H."/>
            <person name="Na H."/>
            <person name="Barry K."/>
            <person name="Grigoriev I.V."/>
            <person name="Stajich J.E."/>
            <person name="Kennedy P.G."/>
        </authorList>
    </citation>
    <scope>NUCLEOTIDE SEQUENCE</scope>
    <source>
        <strain evidence="1">MN1</strain>
    </source>
</reference>
<dbReference type="SUPFAM" id="SSF53098">
    <property type="entry name" value="Ribonuclease H-like"/>
    <property type="match status" value="1"/>
</dbReference>
<evidence type="ECO:0000313" key="2">
    <source>
        <dbReference type="Proteomes" id="UP000807769"/>
    </source>
</evidence>
<evidence type="ECO:0000313" key="1">
    <source>
        <dbReference type="EMBL" id="KAG1818515.1"/>
    </source>
</evidence>
<dbReference type="GeneID" id="64633912"/>
<sequence>MSPVTRGSTHKLGPVMCDNAANNRMAMEEFAQLYEVKHHKVFPWTECKINCLAHVINLATQTLIATYSKALHYNLHDLKGHEPTTQDEIGLIQSICVKEMYRSVQIKAGVSQPTQLLIDMKVQWLSMYIMLNCAKANKEHGDTFVYKIGHQECNLAKHMKIDFLQLSMAEWTCTGQFVDLLSYADVVQQAFSSECSSTLHLTILALETPYKAWSSCAERLKYLRFATSLQAPGPSSLMELEELDDAELEAGSDLKTAGDDGDDEDSWDIMLDDVEDNADDEADDEVSDFEMD</sequence>
<dbReference type="Proteomes" id="UP000807769">
    <property type="component" value="Unassembled WGS sequence"/>
</dbReference>
<dbReference type="OrthoDB" id="2690041at2759"/>
<name>A0A9P7EE62_9AGAM</name>
<protein>
    <submittedName>
        <fullName evidence="1">Uncharacterized protein</fullName>
    </submittedName>
</protein>
<dbReference type="EMBL" id="JABBWG010000011">
    <property type="protein sequence ID" value="KAG1818515.1"/>
    <property type="molecule type" value="Genomic_DNA"/>
</dbReference>